<comment type="function">
    <text evidence="7">Binds to the 23S rRNA.</text>
</comment>
<protein>
    <recommendedName>
        <fullName evidence="6 7">Large ribosomal subunit protein bL9</fullName>
    </recommendedName>
</protein>
<dbReference type="PROSITE" id="PS00651">
    <property type="entry name" value="RIBOSOMAL_L9"/>
    <property type="match status" value="1"/>
</dbReference>
<feature type="domain" description="Ribosomal protein L9" evidence="8">
    <location>
        <begin position="13"/>
        <end position="40"/>
    </location>
</feature>
<dbReference type="EMBL" id="FOKY01000004">
    <property type="protein sequence ID" value="SFB78583.1"/>
    <property type="molecule type" value="Genomic_DNA"/>
</dbReference>
<dbReference type="GO" id="GO:1990904">
    <property type="term" value="C:ribonucleoprotein complex"/>
    <property type="evidence" value="ECO:0007669"/>
    <property type="project" value="UniProtKB-KW"/>
</dbReference>
<dbReference type="InterPro" id="IPR000244">
    <property type="entry name" value="Ribosomal_bL9"/>
</dbReference>
<dbReference type="InterPro" id="IPR036791">
    <property type="entry name" value="Ribosomal_bL9_C_sf"/>
</dbReference>
<evidence type="ECO:0000256" key="6">
    <source>
        <dbReference type="ARBA" id="ARBA00035292"/>
    </source>
</evidence>
<evidence type="ECO:0000313" key="10">
    <source>
        <dbReference type="Proteomes" id="UP000240042"/>
    </source>
</evidence>
<dbReference type="GO" id="GO:0019843">
    <property type="term" value="F:rRNA binding"/>
    <property type="evidence" value="ECO:0007669"/>
    <property type="project" value="UniProtKB-UniRule"/>
</dbReference>
<gene>
    <name evidence="7" type="primary">rplI</name>
    <name evidence="9" type="ORF">SAMN02745150_00794</name>
</gene>
<keyword evidence="10" id="KW-1185">Reference proteome</keyword>
<dbReference type="AlphaFoldDB" id="A0A1I1E161"/>
<dbReference type="Gene3D" id="3.40.5.10">
    <property type="entry name" value="Ribosomal protein L9, N-terminal domain"/>
    <property type="match status" value="1"/>
</dbReference>
<keyword evidence="2 7" id="KW-0699">rRNA-binding</keyword>
<dbReference type="STRING" id="34097.SAMN02745150_00794"/>
<proteinExistence type="inferred from homology"/>
<keyword evidence="5 7" id="KW-0687">Ribonucleoprotein</keyword>
<evidence type="ECO:0000259" key="8">
    <source>
        <dbReference type="PROSITE" id="PS00651"/>
    </source>
</evidence>
<dbReference type="Gene3D" id="3.10.430.100">
    <property type="entry name" value="Ribosomal protein L9, C-terminal domain"/>
    <property type="match status" value="1"/>
</dbReference>
<evidence type="ECO:0000256" key="1">
    <source>
        <dbReference type="ARBA" id="ARBA00010605"/>
    </source>
</evidence>
<dbReference type="OrthoDB" id="9788336at2"/>
<dbReference type="GO" id="GO:0006412">
    <property type="term" value="P:translation"/>
    <property type="evidence" value="ECO:0007669"/>
    <property type="project" value="UniProtKB-UniRule"/>
</dbReference>
<evidence type="ECO:0000256" key="3">
    <source>
        <dbReference type="ARBA" id="ARBA00022884"/>
    </source>
</evidence>
<dbReference type="PANTHER" id="PTHR21368">
    <property type="entry name" value="50S RIBOSOMAL PROTEIN L9"/>
    <property type="match status" value="1"/>
</dbReference>
<dbReference type="InterPro" id="IPR020594">
    <property type="entry name" value="Ribosomal_bL9_bac/chp"/>
</dbReference>
<dbReference type="GO" id="GO:0005840">
    <property type="term" value="C:ribosome"/>
    <property type="evidence" value="ECO:0007669"/>
    <property type="project" value="UniProtKB-KW"/>
</dbReference>
<comment type="similarity">
    <text evidence="1 7">Belongs to the bacterial ribosomal protein bL9 family.</text>
</comment>
<dbReference type="Pfam" id="PF03948">
    <property type="entry name" value="Ribosomal_L9_C"/>
    <property type="match status" value="1"/>
</dbReference>
<evidence type="ECO:0000256" key="2">
    <source>
        <dbReference type="ARBA" id="ARBA00022730"/>
    </source>
</evidence>
<dbReference type="Proteomes" id="UP000240042">
    <property type="component" value="Unassembled WGS sequence"/>
</dbReference>
<dbReference type="InterPro" id="IPR009027">
    <property type="entry name" value="Ribosomal_bL9/RNase_H1_N"/>
</dbReference>
<evidence type="ECO:0000256" key="7">
    <source>
        <dbReference type="HAMAP-Rule" id="MF_00503"/>
    </source>
</evidence>
<dbReference type="NCBIfam" id="TIGR00158">
    <property type="entry name" value="L9"/>
    <property type="match status" value="1"/>
</dbReference>
<evidence type="ECO:0000256" key="5">
    <source>
        <dbReference type="ARBA" id="ARBA00023274"/>
    </source>
</evidence>
<dbReference type="InterPro" id="IPR020069">
    <property type="entry name" value="Ribosomal_bL9_C"/>
</dbReference>
<dbReference type="SUPFAM" id="SSF55658">
    <property type="entry name" value="L9 N-domain-like"/>
    <property type="match status" value="1"/>
</dbReference>
<dbReference type="HAMAP" id="MF_00503">
    <property type="entry name" value="Ribosomal_bL9"/>
    <property type="match status" value="1"/>
</dbReference>
<dbReference type="GO" id="GO:0003735">
    <property type="term" value="F:structural constituent of ribosome"/>
    <property type="evidence" value="ECO:0007669"/>
    <property type="project" value="InterPro"/>
</dbReference>
<dbReference type="InterPro" id="IPR020070">
    <property type="entry name" value="Ribosomal_bL9_N"/>
</dbReference>
<name>A0A1I1E161_BREAD</name>
<sequence>MKVILLENIPGLGRAGDIRMVRDGYGRNYLIPQRLAEMATHSREKYLERKKASLAKKAQLMYESAQELKEKLEEISLSIAKKSSVEGKIFGSVTGADVASLIAEHGFTVDKKRISIQHVKTLGEHTFSVKLDEGVTAHMNITVLSEDAAIVG</sequence>
<evidence type="ECO:0000313" key="9">
    <source>
        <dbReference type="EMBL" id="SFB78583.1"/>
    </source>
</evidence>
<dbReference type="Pfam" id="PF01281">
    <property type="entry name" value="Ribosomal_L9_N"/>
    <property type="match status" value="1"/>
</dbReference>
<dbReference type="RefSeq" id="WP_092318856.1">
    <property type="nucleotide sequence ID" value="NZ_FOKY01000004.1"/>
</dbReference>
<evidence type="ECO:0000256" key="4">
    <source>
        <dbReference type="ARBA" id="ARBA00022980"/>
    </source>
</evidence>
<organism evidence="9 10">
    <name type="scientific">Brevinema andersonii</name>
    <dbReference type="NCBI Taxonomy" id="34097"/>
    <lineage>
        <taxon>Bacteria</taxon>
        <taxon>Pseudomonadati</taxon>
        <taxon>Spirochaetota</taxon>
        <taxon>Spirochaetia</taxon>
        <taxon>Brevinematales</taxon>
        <taxon>Brevinemataceae</taxon>
        <taxon>Brevinema</taxon>
    </lineage>
</organism>
<dbReference type="InterPro" id="IPR036935">
    <property type="entry name" value="Ribosomal_bL9_N_sf"/>
</dbReference>
<keyword evidence="3 7" id="KW-0694">RNA-binding</keyword>
<dbReference type="SUPFAM" id="SSF55653">
    <property type="entry name" value="Ribosomal protein L9 C-domain"/>
    <property type="match status" value="1"/>
</dbReference>
<keyword evidence="4 7" id="KW-0689">Ribosomal protein</keyword>
<accession>A0A1I1E161</accession>
<reference evidence="10" key="1">
    <citation type="submission" date="2016-10" db="EMBL/GenBank/DDBJ databases">
        <authorList>
            <person name="Varghese N."/>
            <person name="Submissions S."/>
        </authorList>
    </citation>
    <scope>NUCLEOTIDE SEQUENCE [LARGE SCALE GENOMIC DNA]</scope>
    <source>
        <strain evidence="10">ATCC 43811</strain>
    </source>
</reference>